<keyword evidence="8" id="KW-1185">Reference proteome</keyword>
<dbReference type="PROSITE" id="PS00394">
    <property type="entry name" value="DNA_PHOTOLYASES_1_1"/>
    <property type="match status" value="1"/>
</dbReference>
<dbReference type="EC" id="4.1.99.3" evidence="7"/>
<dbReference type="InterPro" id="IPR018394">
    <property type="entry name" value="DNA_photolyase_1_CS_C"/>
</dbReference>
<evidence type="ECO:0000313" key="8">
    <source>
        <dbReference type="Proteomes" id="UP001179280"/>
    </source>
</evidence>
<dbReference type="RefSeq" id="WP_204465902.1">
    <property type="nucleotide sequence ID" value="NZ_JAFBCV010000005.1"/>
</dbReference>
<comment type="similarity">
    <text evidence="5">Belongs to the DNA photolyase family.</text>
</comment>
<reference evidence="7" key="1">
    <citation type="submission" date="2021-01" db="EMBL/GenBank/DDBJ databases">
        <title>Genomic Encyclopedia of Type Strains, Phase IV (KMG-IV): sequencing the most valuable type-strain genomes for metagenomic binning, comparative biology and taxonomic classification.</title>
        <authorList>
            <person name="Goeker M."/>
        </authorList>
    </citation>
    <scope>NUCLEOTIDE SEQUENCE</scope>
    <source>
        <strain evidence="7">DSM 21943</strain>
    </source>
</reference>
<dbReference type="InterPro" id="IPR005101">
    <property type="entry name" value="Cryptochr/Photolyase_FAD-bd"/>
</dbReference>
<evidence type="ECO:0000256" key="3">
    <source>
        <dbReference type="ARBA" id="ARBA00022827"/>
    </source>
</evidence>
<comment type="cofactor">
    <cofactor evidence="1">
        <name>FAD</name>
        <dbReference type="ChEBI" id="CHEBI:57692"/>
    </cofactor>
</comment>
<comment type="caution">
    <text evidence="7">The sequence shown here is derived from an EMBL/GenBank/DDBJ whole genome shotgun (WGS) entry which is preliminary data.</text>
</comment>
<dbReference type="SUPFAM" id="SSF48173">
    <property type="entry name" value="Cryptochrome/photolyase FAD-binding domain"/>
    <property type="match status" value="1"/>
</dbReference>
<proteinExistence type="inferred from homology"/>
<accession>A0ABS2ST47</accession>
<organism evidence="7 8">
    <name type="scientific">Shouchella xiaoxiensis</name>
    <dbReference type="NCBI Taxonomy" id="766895"/>
    <lineage>
        <taxon>Bacteria</taxon>
        <taxon>Bacillati</taxon>
        <taxon>Bacillota</taxon>
        <taxon>Bacilli</taxon>
        <taxon>Bacillales</taxon>
        <taxon>Bacillaceae</taxon>
        <taxon>Shouchella</taxon>
    </lineage>
</organism>
<keyword evidence="4 5" id="KW-0157">Chromophore</keyword>
<dbReference type="InterPro" id="IPR014729">
    <property type="entry name" value="Rossmann-like_a/b/a_fold"/>
</dbReference>
<dbReference type="PANTHER" id="PTHR11455:SF9">
    <property type="entry name" value="CRYPTOCHROME CIRCADIAN CLOCK 5 ISOFORM X1"/>
    <property type="match status" value="1"/>
</dbReference>
<dbReference type="EMBL" id="JAFBCV010000005">
    <property type="protein sequence ID" value="MBM7838678.1"/>
    <property type="molecule type" value="Genomic_DNA"/>
</dbReference>
<dbReference type="Gene3D" id="1.10.579.10">
    <property type="entry name" value="DNA Cyclobutane Dipyrimidine Photolyase, subunit A, domain 3"/>
    <property type="match status" value="1"/>
</dbReference>
<dbReference type="InterPro" id="IPR036134">
    <property type="entry name" value="Crypto/Photolyase_FAD-like_sf"/>
</dbReference>
<gene>
    <name evidence="7" type="ORF">JOC54_001937</name>
</gene>
<sequence length="472" mass="55817">MSVHVIWFRRDLRLNDHSALAEALKEMDKDDQLLFVFHIHPALTDEFTVRHDYFYETLHSFVENAEEKKLPIHFLTGEMEKGFDQLLTSVEKIEAIYFHEDETAFGQKRDQTFEKWAKQKGLKTVKVIDHHLHGSKSIVKDDGTPYKVFSPYYKKWRAEEKPMIHDYDCQQLKKQMLVNVTELKEGKRAYSQLMQQKTGRWKKFAGEASAYEQLESFIENDLATYHVNRDLPEKDATSQLSKYLRTGSLSIRSVYHAALAKADELEQTEGVETFIQELAWRDFYNMIYANYPNSKNEEIQSNYRDINWRKDHDQLKAWKKGVTGFPLVDAAMRQLNETGWMHNRLRMVVASFLTKHLLIDWREGEKYFSEQLIDYDAASNIGGWQWASSTGTDAVPYFRIFNPTRQSERFDKHGRFIRQFVEELQDVPSKFIHSPEKMTTEQKQMYNCSRYPDPIVDHKKARERALETFKNQ</sequence>
<keyword evidence="2 5" id="KW-0285">Flavoprotein</keyword>
<dbReference type="PROSITE" id="PS51645">
    <property type="entry name" value="PHR_CRY_ALPHA_BETA"/>
    <property type="match status" value="1"/>
</dbReference>
<evidence type="ECO:0000256" key="4">
    <source>
        <dbReference type="ARBA" id="ARBA00022991"/>
    </source>
</evidence>
<dbReference type="Gene3D" id="1.25.40.80">
    <property type="match status" value="1"/>
</dbReference>
<evidence type="ECO:0000256" key="5">
    <source>
        <dbReference type="RuleBase" id="RU004182"/>
    </source>
</evidence>
<evidence type="ECO:0000256" key="2">
    <source>
        <dbReference type="ARBA" id="ARBA00022630"/>
    </source>
</evidence>
<dbReference type="Pfam" id="PF03441">
    <property type="entry name" value="FAD_binding_7"/>
    <property type="match status" value="1"/>
</dbReference>
<evidence type="ECO:0000313" key="7">
    <source>
        <dbReference type="EMBL" id="MBM7838678.1"/>
    </source>
</evidence>
<dbReference type="GO" id="GO:0003904">
    <property type="term" value="F:deoxyribodipyrimidine photo-lyase activity"/>
    <property type="evidence" value="ECO:0007669"/>
    <property type="project" value="UniProtKB-EC"/>
</dbReference>
<feature type="domain" description="Photolyase/cryptochrome alpha/beta" evidence="6">
    <location>
        <begin position="2"/>
        <end position="132"/>
    </location>
</feature>
<dbReference type="PRINTS" id="PR00147">
    <property type="entry name" value="DNAPHOTLYASE"/>
</dbReference>
<evidence type="ECO:0000259" key="6">
    <source>
        <dbReference type="PROSITE" id="PS51645"/>
    </source>
</evidence>
<dbReference type="SUPFAM" id="SSF52425">
    <property type="entry name" value="Cryptochrome/photolyase, N-terminal domain"/>
    <property type="match status" value="1"/>
</dbReference>
<protein>
    <submittedName>
        <fullName evidence="7">Deoxyribodipyrimidine photo-lyase</fullName>
        <ecNumber evidence="7">4.1.99.3</ecNumber>
    </submittedName>
</protein>
<name>A0ABS2ST47_9BACI</name>
<dbReference type="PROSITE" id="PS00691">
    <property type="entry name" value="DNA_PHOTOLYASES_1_2"/>
    <property type="match status" value="1"/>
</dbReference>
<dbReference type="Proteomes" id="UP001179280">
    <property type="component" value="Unassembled WGS sequence"/>
</dbReference>
<dbReference type="PANTHER" id="PTHR11455">
    <property type="entry name" value="CRYPTOCHROME"/>
    <property type="match status" value="1"/>
</dbReference>
<dbReference type="Gene3D" id="3.40.50.620">
    <property type="entry name" value="HUPs"/>
    <property type="match status" value="1"/>
</dbReference>
<keyword evidence="3 5" id="KW-0274">FAD</keyword>
<dbReference type="Pfam" id="PF00875">
    <property type="entry name" value="DNA_photolyase"/>
    <property type="match status" value="1"/>
</dbReference>
<dbReference type="InterPro" id="IPR002081">
    <property type="entry name" value="Cryptochrome/DNA_photolyase_1"/>
</dbReference>
<keyword evidence="7" id="KW-0456">Lyase</keyword>
<evidence type="ECO:0000256" key="1">
    <source>
        <dbReference type="ARBA" id="ARBA00001974"/>
    </source>
</evidence>
<dbReference type="InterPro" id="IPR036155">
    <property type="entry name" value="Crypto/Photolyase_N_sf"/>
</dbReference>
<dbReference type="InterPro" id="IPR006050">
    <property type="entry name" value="DNA_photolyase_N"/>
</dbReference>